<evidence type="ECO:0000313" key="3">
    <source>
        <dbReference type="Proteomes" id="UP001292094"/>
    </source>
</evidence>
<evidence type="ECO:0000313" key="2">
    <source>
        <dbReference type="EMBL" id="KAK4317791.1"/>
    </source>
</evidence>
<dbReference type="EMBL" id="JAWZYT010000890">
    <property type="protein sequence ID" value="KAK4317791.1"/>
    <property type="molecule type" value="Genomic_DNA"/>
</dbReference>
<name>A0AAE1Q046_9EUCA</name>
<reference evidence="2" key="1">
    <citation type="submission" date="2023-11" db="EMBL/GenBank/DDBJ databases">
        <title>Genome assemblies of two species of porcelain crab, Petrolisthes cinctipes and Petrolisthes manimaculis (Anomura: Porcellanidae).</title>
        <authorList>
            <person name="Angst P."/>
        </authorList>
    </citation>
    <scope>NUCLEOTIDE SEQUENCE</scope>
    <source>
        <strain evidence="2">PB745_02</strain>
        <tissue evidence="2">Gill</tissue>
    </source>
</reference>
<protein>
    <submittedName>
        <fullName evidence="2">Uncharacterized protein</fullName>
    </submittedName>
</protein>
<feature type="region of interest" description="Disordered" evidence="1">
    <location>
        <begin position="34"/>
        <end position="67"/>
    </location>
</feature>
<dbReference type="AlphaFoldDB" id="A0AAE1Q046"/>
<comment type="caution">
    <text evidence="2">The sequence shown here is derived from an EMBL/GenBank/DDBJ whole genome shotgun (WGS) entry which is preliminary data.</text>
</comment>
<dbReference type="Proteomes" id="UP001292094">
    <property type="component" value="Unassembled WGS sequence"/>
</dbReference>
<keyword evidence="3" id="KW-1185">Reference proteome</keyword>
<organism evidence="2 3">
    <name type="scientific">Petrolisthes manimaculis</name>
    <dbReference type="NCBI Taxonomy" id="1843537"/>
    <lineage>
        <taxon>Eukaryota</taxon>
        <taxon>Metazoa</taxon>
        <taxon>Ecdysozoa</taxon>
        <taxon>Arthropoda</taxon>
        <taxon>Crustacea</taxon>
        <taxon>Multicrustacea</taxon>
        <taxon>Malacostraca</taxon>
        <taxon>Eumalacostraca</taxon>
        <taxon>Eucarida</taxon>
        <taxon>Decapoda</taxon>
        <taxon>Pleocyemata</taxon>
        <taxon>Anomura</taxon>
        <taxon>Galatheoidea</taxon>
        <taxon>Porcellanidae</taxon>
        <taxon>Petrolisthes</taxon>
    </lineage>
</organism>
<evidence type="ECO:0000256" key="1">
    <source>
        <dbReference type="SAM" id="MobiDB-lite"/>
    </source>
</evidence>
<accession>A0AAE1Q046</accession>
<gene>
    <name evidence="2" type="ORF">Pmani_011146</name>
</gene>
<sequence>MRVLIMKRSGEGTLVEDENVTEMIFMCTDSVSDVETGQSSSSINLQHPTNLSGSLGNTDYHSGRLLS</sequence>
<proteinExistence type="predicted"/>
<feature type="compositionally biased region" description="Polar residues" evidence="1">
    <location>
        <begin position="34"/>
        <end position="60"/>
    </location>
</feature>